<dbReference type="Gene3D" id="3.40.50.300">
    <property type="entry name" value="P-loop containing nucleotide triphosphate hydrolases"/>
    <property type="match status" value="1"/>
</dbReference>
<dbReference type="EMBL" id="CCKQ01009209">
    <property type="protein sequence ID" value="CDW80676.1"/>
    <property type="molecule type" value="Genomic_DNA"/>
</dbReference>
<reference evidence="5 6" key="1">
    <citation type="submission" date="2014-06" db="EMBL/GenBank/DDBJ databases">
        <authorList>
            <person name="Swart Estienne"/>
        </authorList>
    </citation>
    <scope>NUCLEOTIDE SEQUENCE [LARGE SCALE GENOMIC DNA]</scope>
    <source>
        <strain evidence="5 6">130c</strain>
    </source>
</reference>
<protein>
    <submittedName>
        <fullName evidence="5">Dpy-30 motif family protein</fullName>
    </submittedName>
</protein>
<gene>
    <name evidence="5" type="primary">Contig17057.g18170</name>
    <name evidence="5" type="ORF">STYLEM_9679</name>
</gene>
<keyword evidence="6" id="KW-1185">Reference proteome</keyword>
<dbReference type="OMA" id="HAYVITP"/>
<dbReference type="PANTHER" id="PTHR23359">
    <property type="entry name" value="NUCLEOTIDE KINASE"/>
    <property type="match status" value="1"/>
</dbReference>
<keyword evidence="2" id="KW-0547">Nucleotide-binding</keyword>
<proteinExistence type="predicted"/>
<dbReference type="InterPro" id="IPR047499">
    <property type="entry name" value="DD_AK7"/>
</dbReference>
<dbReference type="InterPro" id="IPR036291">
    <property type="entry name" value="NAD(P)-bd_dom_sf"/>
</dbReference>
<dbReference type="InterPro" id="IPR027417">
    <property type="entry name" value="P-loop_NTPase"/>
</dbReference>
<dbReference type="SUPFAM" id="SSF51735">
    <property type="entry name" value="NAD(P)-binding Rossmann-fold domains"/>
    <property type="match status" value="1"/>
</dbReference>
<evidence type="ECO:0000256" key="1">
    <source>
        <dbReference type="ARBA" id="ARBA00022679"/>
    </source>
</evidence>
<dbReference type="AlphaFoldDB" id="A0A078AFR0"/>
<evidence type="ECO:0000313" key="5">
    <source>
        <dbReference type="EMBL" id="CDW80676.1"/>
    </source>
</evidence>
<evidence type="ECO:0000256" key="3">
    <source>
        <dbReference type="ARBA" id="ARBA00022777"/>
    </source>
</evidence>
<name>A0A078AFR0_STYLE</name>
<dbReference type="InterPro" id="IPR000850">
    <property type="entry name" value="Adenylat/UMP-CMP_kin"/>
</dbReference>
<dbReference type="GO" id="GO:0006139">
    <property type="term" value="P:nucleobase-containing compound metabolic process"/>
    <property type="evidence" value="ECO:0007669"/>
    <property type="project" value="InterPro"/>
</dbReference>
<dbReference type="PROSITE" id="PS00113">
    <property type="entry name" value="ADENYLATE_KINASE"/>
    <property type="match status" value="1"/>
</dbReference>
<keyword evidence="1" id="KW-0808">Transferase</keyword>
<dbReference type="InterPro" id="IPR033690">
    <property type="entry name" value="Adenylat_kinase_CS"/>
</dbReference>
<dbReference type="SUPFAM" id="SSF52540">
    <property type="entry name" value="P-loop containing nucleoside triphosphate hydrolases"/>
    <property type="match status" value="1"/>
</dbReference>
<dbReference type="Pfam" id="PF05186">
    <property type="entry name" value="Dpy-30"/>
    <property type="match status" value="1"/>
</dbReference>
<organism evidence="5 6">
    <name type="scientific">Stylonychia lemnae</name>
    <name type="common">Ciliate</name>
    <dbReference type="NCBI Taxonomy" id="5949"/>
    <lineage>
        <taxon>Eukaryota</taxon>
        <taxon>Sar</taxon>
        <taxon>Alveolata</taxon>
        <taxon>Ciliophora</taxon>
        <taxon>Intramacronucleata</taxon>
        <taxon>Spirotrichea</taxon>
        <taxon>Stichotrichia</taxon>
        <taxon>Sporadotrichida</taxon>
        <taxon>Oxytrichidae</taxon>
        <taxon>Stylonychinae</taxon>
        <taxon>Stylonychia</taxon>
    </lineage>
</organism>
<evidence type="ECO:0000256" key="4">
    <source>
        <dbReference type="SAM" id="MobiDB-lite"/>
    </source>
</evidence>
<dbReference type="GO" id="GO:0005524">
    <property type="term" value="F:ATP binding"/>
    <property type="evidence" value="ECO:0007669"/>
    <property type="project" value="InterPro"/>
</dbReference>
<dbReference type="InterPro" id="IPR007858">
    <property type="entry name" value="Dpy-30_motif"/>
</dbReference>
<dbReference type="Gene3D" id="1.20.890.10">
    <property type="entry name" value="cAMP-dependent protein kinase regulatory subunit, dimerization-anchoring domain"/>
    <property type="match status" value="1"/>
</dbReference>
<sequence>MNGINTLIGHSVFEEIRNDHITIYSGEQSNMFYGTINQKQIASDSIPFAPTNTIRIIDYQNKPRSFKKIVQKCDVFIIDILTAGVDFNEIDLVVKIIKSLPESHQQEKIVILISTVMTWICTPKKFIEKYEESSDEEMNITSDRNLNKDLATEDDIQVQRQYKQSSKLKQKFVVYEPFVDKDFQNRVPPPRYQQHKNVENLLMTAQKSNKSLRCHVLCSGIPYGKGEMNEVFYDFYRRSWLSLHKKLATLPVAGDGKNILPILHVQDLARSVKQLIINKYQQQYFIIKDNSKFTQKQIVKTISKALGCGKLKNFDVSLLMDEDWSEFLSVDLDIQPSRIFMEQETWHCKSGISSQSIQMLVNEFNTYRGLFPLKIHINGPPASGKSHYAKLLSQKYGIPHIKVSDLIELCGSLDDELGQQIKKTMEEQKDKIVADYEKTKKKKDPELDRSNIKVRIPDYYLYQLLKIKLQQSACKNKGYILDGFPRNFQNATELYLRRIEDYDPSQFDNDSLQLDPFPGFDVKINHLPQYIIILEGDDVQLKSRIKQIIPADQLNSTHYNDQGMDRRLKLYRDSTNEATGNTLISFFSKLLPLDRIRRLNCFDLEDSLTNEMSKLIEKDGKPCCLNLINEKDLQYLKRKEKKKKRKQLENDGKLEELEEEKSEEELDLLTQNMKKEEQEMMQREQEEKQRQEQMRQERQQQKQVRLKEQEQVQQARLNEIDVLDKRTLPIRQYLMDNIVSHVMQGLVELCHKVPVDPVDFLADYLLLKADEIDQQRLIEREADVQTKGHNKQKRRR</sequence>
<dbReference type="CDD" id="cd22967">
    <property type="entry name" value="DD_AK7"/>
    <property type="match status" value="1"/>
</dbReference>
<dbReference type="Proteomes" id="UP000039865">
    <property type="component" value="Unassembled WGS sequence"/>
</dbReference>
<keyword evidence="3" id="KW-0418">Kinase</keyword>
<dbReference type="InParanoid" id="A0A078AFR0"/>
<evidence type="ECO:0000256" key="2">
    <source>
        <dbReference type="ARBA" id="ARBA00022741"/>
    </source>
</evidence>
<evidence type="ECO:0000313" key="6">
    <source>
        <dbReference type="Proteomes" id="UP000039865"/>
    </source>
</evidence>
<dbReference type="GO" id="GO:0019205">
    <property type="term" value="F:nucleobase-containing compound kinase activity"/>
    <property type="evidence" value="ECO:0007669"/>
    <property type="project" value="InterPro"/>
</dbReference>
<dbReference type="Gene3D" id="3.40.50.720">
    <property type="entry name" value="NAD(P)-binding Rossmann-like Domain"/>
    <property type="match status" value="1"/>
</dbReference>
<accession>A0A078AFR0</accession>
<dbReference type="OrthoDB" id="10262413at2759"/>
<feature type="region of interest" description="Disordered" evidence="4">
    <location>
        <begin position="677"/>
        <end position="706"/>
    </location>
</feature>